<evidence type="ECO:0000313" key="6">
    <source>
        <dbReference type="Proteomes" id="UP000094463"/>
    </source>
</evidence>
<dbReference type="SUPFAM" id="SSF53098">
    <property type="entry name" value="Ribonuclease H-like"/>
    <property type="match status" value="1"/>
</dbReference>
<dbReference type="GO" id="GO:0003677">
    <property type="term" value="F:DNA binding"/>
    <property type="evidence" value="ECO:0007669"/>
    <property type="project" value="InterPro"/>
</dbReference>
<dbReference type="GO" id="GO:0045004">
    <property type="term" value="P:DNA replication proofreading"/>
    <property type="evidence" value="ECO:0007669"/>
    <property type="project" value="TreeGrafter"/>
</dbReference>
<dbReference type="AlphaFoldDB" id="A0A1D7QVK7"/>
<proteinExistence type="predicted"/>
<dbReference type="GO" id="GO:0005829">
    <property type="term" value="C:cytosol"/>
    <property type="evidence" value="ECO:0007669"/>
    <property type="project" value="TreeGrafter"/>
</dbReference>
<keyword evidence="1" id="KW-0540">Nuclease</keyword>
<dbReference type="InterPro" id="IPR006054">
    <property type="entry name" value="DnaQ"/>
</dbReference>
<keyword evidence="3" id="KW-0269">Exonuclease</keyword>
<dbReference type="InterPro" id="IPR013520">
    <property type="entry name" value="Ribonucl_H"/>
</dbReference>
<organism evidence="5 6">
    <name type="scientific">Salisediminibacterium beveridgei</name>
    <dbReference type="NCBI Taxonomy" id="632773"/>
    <lineage>
        <taxon>Bacteria</taxon>
        <taxon>Bacillati</taxon>
        <taxon>Bacillota</taxon>
        <taxon>Bacilli</taxon>
        <taxon>Bacillales</taxon>
        <taxon>Bacillaceae</taxon>
        <taxon>Salisediminibacterium</taxon>
    </lineage>
</organism>
<dbReference type="Gene3D" id="3.30.420.10">
    <property type="entry name" value="Ribonuclease H-like superfamily/Ribonuclease H"/>
    <property type="match status" value="1"/>
</dbReference>
<keyword evidence="2" id="KW-0378">Hydrolase</keyword>
<protein>
    <submittedName>
        <fullName evidence="5">DNA polymerase III polC-type</fullName>
        <ecNumber evidence="5">2.7.7.7</ecNumber>
    </submittedName>
</protein>
<dbReference type="OrthoDB" id="9804290at2"/>
<keyword evidence="5" id="KW-0808">Transferase</keyword>
<dbReference type="NCBIfam" id="NF005836">
    <property type="entry name" value="PRK07740.1"/>
    <property type="match status" value="1"/>
</dbReference>
<name>A0A1D7QVK7_9BACI</name>
<dbReference type="EMBL" id="CP012502">
    <property type="protein sequence ID" value="AOM83009.1"/>
    <property type="molecule type" value="Genomic_DNA"/>
</dbReference>
<dbReference type="GO" id="GO:0008408">
    <property type="term" value="F:3'-5' exonuclease activity"/>
    <property type="evidence" value="ECO:0007669"/>
    <property type="project" value="TreeGrafter"/>
</dbReference>
<dbReference type="SMART" id="SM00479">
    <property type="entry name" value="EXOIII"/>
    <property type="match status" value="1"/>
</dbReference>
<dbReference type="GO" id="GO:0003887">
    <property type="term" value="F:DNA-directed DNA polymerase activity"/>
    <property type="evidence" value="ECO:0007669"/>
    <property type="project" value="UniProtKB-EC"/>
</dbReference>
<gene>
    <name evidence="5" type="primary">polC-1</name>
    <name evidence="5" type="ORF">BBEV_1648</name>
</gene>
<feature type="domain" description="Exonuclease" evidence="4">
    <location>
        <begin position="50"/>
        <end position="218"/>
    </location>
</feature>
<sequence length="233" mass="26261">MNPMTQLIRQLSGIIQNNGEADAAAAAFIKEAEKAAKERSDLNTPLTELSCTVFDLETTGFYPYKQDRILSIGAVKVSDGEVVDQTFYSCVYYDKPISPEIQTLTGLTEQDVINAPAEADVLTDFFRFIGNDILVAHHAAHEKGFMQDAMWRSFRATFQRRLLDTVFLTRLYEPLKQTVNLEDCCKHFNISTDGRHNALSDARMTGELWIQTSEALSKSGIHTLKDVYRLLAR</sequence>
<reference evidence="5 6" key="1">
    <citation type="submission" date="2015-08" db="EMBL/GenBank/DDBJ databases">
        <title>The complete genome sequence of Bacillus beveridgei MLTeJB.</title>
        <authorList>
            <person name="Hanson T.E."/>
            <person name="Mesa C."/>
            <person name="Basesman S.M."/>
            <person name="Oremland R.S."/>
        </authorList>
    </citation>
    <scope>NUCLEOTIDE SEQUENCE [LARGE SCALE GENOMIC DNA]</scope>
    <source>
        <strain evidence="5 6">MLTeJB</strain>
    </source>
</reference>
<dbReference type="KEGG" id="bbev:BBEV_1648"/>
<dbReference type="Proteomes" id="UP000094463">
    <property type="component" value="Chromosome"/>
</dbReference>
<dbReference type="PANTHER" id="PTHR30231:SF41">
    <property type="entry name" value="DNA POLYMERASE III SUBUNIT EPSILON"/>
    <property type="match status" value="1"/>
</dbReference>
<dbReference type="NCBIfam" id="TIGR00573">
    <property type="entry name" value="dnaq"/>
    <property type="match status" value="1"/>
</dbReference>
<dbReference type="CDD" id="cd06127">
    <property type="entry name" value="DEDDh"/>
    <property type="match status" value="1"/>
</dbReference>
<dbReference type="Pfam" id="PF00929">
    <property type="entry name" value="RNase_T"/>
    <property type="match status" value="1"/>
</dbReference>
<accession>A0A1D7QVK7</accession>
<keyword evidence="6" id="KW-1185">Reference proteome</keyword>
<dbReference type="PANTHER" id="PTHR30231">
    <property type="entry name" value="DNA POLYMERASE III SUBUNIT EPSILON"/>
    <property type="match status" value="1"/>
</dbReference>
<dbReference type="EC" id="2.7.7.7" evidence="5"/>
<dbReference type="FunFam" id="3.30.420.10:FF:000045">
    <property type="entry name" value="3'-5' exonuclease DinG"/>
    <property type="match status" value="1"/>
</dbReference>
<evidence type="ECO:0000313" key="5">
    <source>
        <dbReference type="EMBL" id="AOM83009.1"/>
    </source>
</evidence>
<dbReference type="InterPro" id="IPR036397">
    <property type="entry name" value="RNaseH_sf"/>
</dbReference>
<evidence type="ECO:0000256" key="1">
    <source>
        <dbReference type="ARBA" id="ARBA00022722"/>
    </source>
</evidence>
<dbReference type="STRING" id="632773.BBEV_1648"/>
<evidence type="ECO:0000259" key="4">
    <source>
        <dbReference type="SMART" id="SM00479"/>
    </source>
</evidence>
<evidence type="ECO:0000256" key="2">
    <source>
        <dbReference type="ARBA" id="ARBA00022801"/>
    </source>
</evidence>
<keyword evidence="5" id="KW-0548">Nucleotidyltransferase</keyword>
<dbReference type="InterPro" id="IPR012337">
    <property type="entry name" value="RNaseH-like_sf"/>
</dbReference>
<evidence type="ECO:0000256" key="3">
    <source>
        <dbReference type="ARBA" id="ARBA00022839"/>
    </source>
</evidence>